<sequence>MSKVIDFPKTPQTETIDQAFFEKFADAALLLKCFECVKDAVEAVDGGGVIESRDDTYISLIESYWALKVLFERKTGSDAKKVSDEHWDIASKCLLAGREPPDMNIPIAEAMIAPFRPEYFDQASNLELACAAFNFSDAVRLSINSLLVANNAQNTANAAVEAINSTTALHQLVLRLSGGSLEAMAAQISRKPGETLQ</sequence>
<proteinExistence type="predicted"/>
<name>A0ABT6QT48_9PSED</name>
<dbReference type="Proteomes" id="UP001159100">
    <property type="component" value="Unassembled WGS sequence"/>
</dbReference>
<keyword evidence="2" id="KW-1185">Reference proteome</keyword>
<evidence type="ECO:0008006" key="3">
    <source>
        <dbReference type="Google" id="ProtNLM"/>
    </source>
</evidence>
<evidence type="ECO:0000313" key="2">
    <source>
        <dbReference type="Proteomes" id="UP001159100"/>
    </source>
</evidence>
<dbReference type="RefSeq" id="WP_282316726.1">
    <property type="nucleotide sequence ID" value="NZ_JARBWL010000002.1"/>
</dbReference>
<dbReference type="EMBL" id="JARBWL010000002">
    <property type="protein sequence ID" value="MDI2594087.1"/>
    <property type="molecule type" value="Genomic_DNA"/>
</dbReference>
<organism evidence="1 2">
    <name type="scientific">Pseudomonas fungipugnans</name>
    <dbReference type="NCBI Taxonomy" id="3024217"/>
    <lineage>
        <taxon>Bacteria</taxon>
        <taxon>Pseudomonadati</taxon>
        <taxon>Pseudomonadota</taxon>
        <taxon>Gammaproteobacteria</taxon>
        <taxon>Pseudomonadales</taxon>
        <taxon>Pseudomonadaceae</taxon>
        <taxon>Pseudomonas</taxon>
    </lineage>
</organism>
<accession>A0ABT6QT48</accession>
<protein>
    <recommendedName>
        <fullName evidence="3">DUF416 family protein</fullName>
    </recommendedName>
</protein>
<gene>
    <name evidence="1" type="ORF">POF45_22030</name>
</gene>
<evidence type="ECO:0000313" key="1">
    <source>
        <dbReference type="EMBL" id="MDI2594087.1"/>
    </source>
</evidence>
<comment type="caution">
    <text evidence="1">The sequence shown here is derived from an EMBL/GenBank/DDBJ whole genome shotgun (WGS) entry which is preliminary data.</text>
</comment>
<reference evidence="1 2" key="1">
    <citation type="submission" date="2023-02" db="EMBL/GenBank/DDBJ databases">
        <title>Pseudomonas chrutzelriedensis sp. nov., a potently antifungal strain isolated from moss.</title>
        <authorList>
            <person name="Schnyder A."/>
            <person name="Kalawong R."/>
            <person name="Eberl L."/>
            <person name="Agnoli K."/>
        </authorList>
    </citation>
    <scope>NUCLEOTIDE SEQUENCE [LARGE SCALE GENOMIC DNA]</scope>
    <source>
        <strain evidence="1 2">681</strain>
    </source>
</reference>